<reference evidence="3" key="1">
    <citation type="submission" date="2022-11" db="UniProtKB">
        <authorList>
            <consortium name="WormBaseParasite"/>
        </authorList>
    </citation>
    <scope>IDENTIFICATION</scope>
</reference>
<dbReference type="AlphaFoldDB" id="A0A914RRT2"/>
<feature type="compositionally biased region" description="Basic residues" evidence="1">
    <location>
        <begin position="1"/>
        <end position="11"/>
    </location>
</feature>
<evidence type="ECO:0000256" key="1">
    <source>
        <dbReference type="SAM" id="MobiDB-lite"/>
    </source>
</evidence>
<dbReference type="Proteomes" id="UP000887564">
    <property type="component" value="Unplaced"/>
</dbReference>
<name>A0A914RRT2_PAREQ</name>
<feature type="region of interest" description="Disordered" evidence="1">
    <location>
        <begin position="1"/>
        <end position="22"/>
    </location>
</feature>
<dbReference type="WBParaSite" id="PEQ_0000901201-mRNA-1">
    <property type="protein sequence ID" value="PEQ_0000901201-mRNA-1"/>
    <property type="gene ID" value="PEQ_0000901201"/>
</dbReference>
<proteinExistence type="predicted"/>
<accession>A0A914RRT2</accession>
<evidence type="ECO:0000313" key="3">
    <source>
        <dbReference type="WBParaSite" id="PEQ_0000901201-mRNA-1"/>
    </source>
</evidence>
<organism evidence="2 3">
    <name type="scientific">Parascaris equorum</name>
    <name type="common">Equine roundworm</name>
    <dbReference type="NCBI Taxonomy" id="6256"/>
    <lineage>
        <taxon>Eukaryota</taxon>
        <taxon>Metazoa</taxon>
        <taxon>Ecdysozoa</taxon>
        <taxon>Nematoda</taxon>
        <taxon>Chromadorea</taxon>
        <taxon>Rhabditida</taxon>
        <taxon>Spirurina</taxon>
        <taxon>Ascaridomorpha</taxon>
        <taxon>Ascaridoidea</taxon>
        <taxon>Ascarididae</taxon>
        <taxon>Parascaris</taxon>
    </lineage>
</organism>
<protein>
    <submittedName>
        <fullName evidence="3">Uncharacterized protein</fullName>
    </submittedName>
</protein>
<keyword evidence="2" id="KW-1185">Reference proteome</keyword>
<evidence type="ECO:0000313" key="2">
    <source>
        <dbReference type="Proteomes" id="UP000887564"/>
    </source>
</evidence>
<sequence>MSLSSFKKRLPKGGLPYKGGGESLNDGYNTRMIGTERAEEVVVPGPLEERSLEDEIFEALIGIVNELKDRCYELTDEVGANQDMVTFLRQTLIKANHQVEI</sequence>